<gene>
    <name evidence="5" type="ORF">COO09_19320</name>
</gene>
<evidence type="ECO:0000313" key="5">
    <source>
        <dbReference type="EMBL" id="PCE40607.1"/>
    </source>
</evidence>
<evidence type="ECO:0000313" key="6">
    <source>
        <dbReference type="Proteomes" id="UP000218934"/>
    </source>
</evidence>
<feature type="domain" description="HTH crp-type" evidence="4">
    <location>
        <begin position="147"/>
        <end position="213"/>
    </location>
</feature>
<evidence type="ECO:0000256" key="1">
    <source>
        <dbReference type="ARBA" id="ARBA00023015"/>
    </source>
</evidence>
<comment type="caution">
    <text evidence="5">The sequence shown here is derived from an EMBL/GenBank/DDBJ whole genome shotgun (WGS) entry which is preliminary data.</text>
</comment>
<evidence type="ECO:0000259" key="4">
    <source>
        <dbReference type="PROSITE" id="PS51063"/>
    </source>
</evidence>
<dbReference type="RefSeq" id="WP_066967296.1">
    <property type="nucleotide sequence ID" value="NZ_CP023449.1"/>
</dbReference>
<accession>A0A2A4FR15</accession>
<keyword evidence="6" id="KW-1185">Reference proteome</keyword>
<keyword evidence="3" id="KW-0804">Transcription</keyword>
<dbReference type="GO" id="GO:0006355">
    <property type="term" value="P:regulation of DNA-templated transcription"/>
    <property type="evidence" value="ECO:0007669"/>
    <property type="project" value="InterPro"/>
</dbReference>
<dbReference type="EMBL" id="NWUF01000025">
    <property type="protein sequence ID" value="PCE40607.1"/>
    <property type="molecule type" value="Genomic_DNA"/>
</dbReference>
<dbReference type="Gene3D" id="2.60.120.10">
    <property type="entry name" value="Jelly Rolls"/>
    <property type="match status" value="1"/>
</dbReference>
<name>A0A2A4FR15_9SPHN</name>
<dbReference type="Proteomes" id="UP000218934">
    <property type="component" value="Unassembled WGS sequence"/>
</dbReference>
<dbReference type="InterPro" id="IPR018490">
    <property type="entry name" value="cNMP-bd_dom_sf"/>
</dbReference>
<dbReference type="PROSITE" id="PS51063">
    <property type="entry name" value="HTH_CRP_2"/>
    <property type="match status" value="1"/>
</dbReference>
<dbReference type="KEGG" id="rdi:CMV14_14305"/>
<evidence type="ECO:0000256" key="3">
    <source>
        <dbReference type="ARBA" id="ARBA00023163"/>
    </source>
</evidence>
<dbReference type="OrthoDB" id="7506088at2"/>
<dbReference type="InterPro" id="IPR012318">
    <property type="entry name" value="HTH_CRP"/>
</dbReference>
<proteinExistence type="predicted"/>
<keyword evidence="2" id="KW-0238">DNA-binding</keyword>
<dbReference type="AlphaFoldDB" id="A0A2A4FR15"/>
<dbReference type="InterPro" id="IPR036390">
    <property type="entry name" value="WH_DNA-bd_sf"/>
</dbReference>
<dbReference type="InterPro" id="IPR014710">
    <property type="entry name" value="RmlC-like_jellyroll"/>
</dbReference>
<reference evidence="5 6" key="1">
    <citation type="submission" date="2017-09" db="EMBL/GenBank/DDBJ databases">
        <title>The Catabolism of 3,6-Dichlorosalicylic acid is Initiated by the Cytochrome P450 Monooxygenase DsmABC in Rhizorhabdus dicambivorans Ndbn-20.</title>
        <authorList>
            <person name="Na L."/>
        </authorList>
    </citation>
    <scope>NUCLEOTIDE SEQUENCE [LARGE SCALE GENOMIC DNA]</scope>
    <source>
        <strain evidence="5 6">Ndbn-20m</strain>
    </source>
</reference>
<dbReference type="Pfam" id="PF13545">
    <property type="entry name" value="HTH_Crp_2"/>
    <property type="match status" value="1"/>
</dbReference>
<sequence>MIDRETALQNRLLAALKPEDLGLLLPAFTLQECAPGKILQEAGSDVRFAWFPLDAAAASFVVAADANHLVDAALIGCEGAVCGLVSSGRLPAYARAHVQFGGRFLRIPLSALAQAKEQSPSISRWVARYADCLVAQLFQSAACNASHTIAQRLSRWLLATRDRIHQDEIIITQEQLGEMLGVGRSFINRSLRQLGIKGILGARRRRIVIRDVDQLRTIACDCNDRIREHFDHVLAGVYPHEADSVAA</sequence>
<dbReference type="SUPFAM" id="SSF46785">
    <property type="entry name" value="Winged helix' DNA-binding domain"/>
    <property type="match status" value="1"/>
</dbReference>
<protein>
    <submittedName>
        <fullName evidence="5">Crp/Fnr family transcriptional regulator</fullName>
    </submittedName>
</protein>
<dbReference type="GO" id="GO:0003677">
    <property type="term" value="F:DNA binding"/>
    <property type="evidence" value="ECO:0007669"/>
    <property type="project" value="UniProtKB-KW"/>
</dbReference>
<dbReference type="SUPFAM" id="SSF51206">
    <property type="entry name" value="cAMP-binding domain-like"/>
    <property type="match status" value="1"/>
</dbReference>
<keyword evidence="1" id="KW-0805">Transcription regulation</keyword>
<organism evidence="5 6">
    <name type="scientific">Rhizorhabdus dicambivorans</name>
    <dbReference type="NCBI Taxonomy" id="1850238"/>
    <lineage>
        <taxon>Bacteria</taxon>
        <taxon>Pseudomonadati</taxon>
        <taxon>Pseudomonadota</taxon>
        <taxon>Alphaproteobacteria</taxon>
        <taxon>Sphingomonadales</taxon>
        <taxon>Sphingomonadaceae</taxon>
        <taxon>Rhizorhabdus</taxon>
    </lineage>
</organism>
<evidence type="ECO:0000256" key="2">
    <source>
        <dbReference type="ARBA" id="ARBA00023125"/>
    </source>
</evidence>